<feature type="transmembrane region" description="Helical" evidence="20">
    <location>
        <begin position="20"/>
        <end position="42"/>
    </location>
</feature>
<dbReference type="InterPro" id="IPR050528">
    <property type="entry name" value="L-type_Lectin-RKs"/>
</dbReference>
<dbReference type="InParanoid" id="A0A1U8B374"/>
<dbReference type="CDD" id="cd06899">
    <property type="entry name" value="lectin_legume_LecRK_Arcelin_ConA"/>
    <property type="match status" value="1"/>
</dbReference>
<dbReference type="Pfam" id="PF00139">
    <property type="entry name" value="Lectin_legB"/>
    <property type="match status" value="1"/>
</dbReference>
<dbReference type="SUPFAM" id="SSF49899">
    <property type="entry name" value="Concanavalin A-like lectins/glucanases"/>
    <property type="match status" value="1"/>
</dbReference>
<dbReference type="InterPro" id="IPR017441">
    <property type="entry name" value="Protein_kinase_ATP_BS"/>
</dbReference>
<reference evidence="23" key="1">
    <citation type="submission" date="2025-08" db="UniProtKB">
        <authorList>
            <consortium name="RefSeq"/>
        </authorList>
    </citation>
    <scope>IDENTIFICATION</scope>
</reference>
<feature type="domain" description="Protein kinase" evidence="21">
    <location>
        <begin position="379"/>
        <end position="658"/>
    </location>
</feature>
<evidence type="ECO:0000256" key="3">
    <source>
        <dbReference type="ARBA" id="ARBA00010217"/>
    </source>
</evidence>
<feature type="region of interest" description="Disordered" evidence="19">
    <location>
        <begin position="679"/>
        <end position="699"/>
    </location>
</feature>
<evidence type="ECO:0000256" key="12">
    <source>
        <dbReference type="ARBA" id="ARBA00022777"/>
    </source>
</evidence>
<evidence type="ECO:0000256" key="11">
    <source>
        <dbReference type="ARBA" id="ARBA00022741"/>
    </source>
</evidence>
<feature type="transmembrane region" description="Helical" evidence="20">
    <location>
        <begin position="311"/>
        <end position="333"/>
    </location>
</feature>
<dbReference type="InterPro" id="IPR019825">
    <property type="entry name" value="Lectin_legB_Mn/Ca_BS"/>
</dbReference>
<evidence type="ECO:0000256" key="2">
    <source>
        <dbReference type="ARBA" id="ARBA00008536"/>
    </source>
</evidence>
<dbReference type="PROSITE" id="PS50011">
    <property type="entry name" value="PROTEIN_KINASE_DOM"/>
    <property type="match status" value="1"/>
</dbReference>
<dbReference type="GO" id="GO:0002229">
    <property type="term" value="P:defense response to oomycetes"/>
    <property type="evidence" value="ECO:0007669"/>
    <property type="project" value="UniProtKB-ARBA"/>
</dbReference>
<proteinExistence type="inferred from homology"/>
<dbReference type="InterPro" id="IPR008271">
    <property type="entry name" value="Ser/Thr_kinase_AS"/>
</dbReference>
<keyword evidence="10" id="KW-0430">Lectin</keyword>
<organism evidence="22 23">
    <name type="scientific">Nelumbo nucifera</name>
    <name type="common">Sacred lotus</name>
    <dbReference type="NCBI Taxonomy" id="4432"/>
    <lineage>
        <taxon>Eukaryota</taxon>
        <taxon>Viridiplantae</taxon>
        <taxon>Streptophyta</taxon>
        <taxon>Embryophyta</taxon>
        <taxon>Tracheophyta</taxon>
        <taxon>Spermatophyta</taxon>
        <taxon>Magnoliopsida</taxon>
        <taxon>Proteales</taxon>
        <taxon>Nelumbonaceae</taxon>
        <taxon>Nelumbo</taxon>
    </lineage>
</organism>
<dbReference type="GeneID" id="104609180"/>
<dbReference type="Gene3D" id="2.60.120.200">
    <property type="match status" value="1"/>
</dbReference>
<comment type="subcellular location">
    <subcellularLocation>
        <location evidence="1">Cell membrane</location>
        <topology evidence="1">Single-pass type I membrane protein</topology>
    </subcellularLocation>
</comment>
<dbReference type="InterPro" id="IPR013320">
    <property type="entry name" value="ConA-like_dom_sf"/>
</dbReference>
<dbReference type="KEGG" id="nnu:104609180"/>
<keyword evidence="13 18" id="KW-0067">ATP-binding</keyword>
<keyword evidence="14 20" id="KW-1133">Transmembrane helix</keyword>
<dbReference type="PROSITE" id="PS00307">
    <property type="entry name" value="LECTIN_LEGUME_BETA"/>
    <property type="match status" value="1"/>
</dbReference>
<evidence type="ECO:0000256" key="4">
    <source>
        <dbReference type="ARBA" id="ARBA00012513"/>
    </source>
</evidence>
<keyword evidence="9" id="KW-0732">Signal</keyword>
<evidence type="ECO:0000256" key="1">
    <source>
        <dbReference type="ARBA" id="ARBA00004251"/>
    </source>
</evidence>
<dbReference type="FunFam" id="3.30.200.20:FF:000168">
    <property type="entry name" value="L-type lectin-domain containing receptor kinase IX.1"/>
    <property type="match status" value="1"/>
</dbReference>
<protein>
    <recommendedName>
        <fullName evidence="4">non-specific serine/threonine protein kinase</fullName>
        <ecNumber evidence="4">2.7.11.1</ecNumber>
    </recommendedName>
</protein>
<dbReference type="Pfam" id="PF00069">
    <property type="entry name" value="Pkinase"/>
    <property type="match status" value="1"/>
</dbReference>
<evidence type="ECO:0000256" key="19">
    <source>
        <dbReference type="SAM" id="MobiDB-lite"/>
    </source>
</evidence>
<dbReference type="Gene3D" id="3.30.200.20">
    <property type="entry name" value="Phosphorylase Kinase, domain 1"/>
    <property type="match status" value="1"/>
</dbReference>
<dbReference type="eggNOG" id="ENOG502QTX3">
    <property type="taxonomic scope" value="Eukaryota"/>
</dbReference>
<dbReference type="SUPFAM" id="SSF56112">
    <property type="entry name" value="Protein kinase-like (PK-like)"/>
    <property type="match status" value="1"/>
</dbReference>
<evidence type="ECO:0000256" key="10">
    <source>
        <dbReference type="ARBA" id="ARBA00022734"/>
    </source>
</evidence>
<dbReference type="GO" id="GO:0004674">
    <property type="term" value="F:protein serine/threonine kinase activity"/>
    <property type="evidence" value="ECO:0007669"/>
    <property type="project" value="UniProtKB-KW"/>
</dbReference>
<keyword evidence="12" id="KW-0418">Kinase</keyword>
<dbReference type="PROSITE" id="PS00108">
    <property type="entry name" value="PROTEIN_KINASE_ST"/>
    <property type="match status" value="1"/>
</dbReference>
<dbReference type="GO" id="GO:0005524">
    <property type="term" value="F:ATP binding"/>
    <property type="evidence" value="ECO:0007669"/>
    <property type="project" value="UniProtKB-UniRule"/>
</dbReference>
<name>A0A1U8B374_NELNU</name>
<evidence type="ECO:0000256" key="7">
    <source>
        <dbReference type="ARBA" id="ARBA00022679"/>
    </source>
</evidence>
<keyword evidence="5" id="KW-1003">Cell membrane</keyword>
<evidence type="ECO:0000256" key="16">
    <source>
        <dbReference type="ARBA" id="ARBA00023170"/>
    </source>
</evidence>
<keyword evidence="11 18" id="KW-0547">Nucleotide-binding</keyword>
<dbReference type="Gene3D" id="1.10.510.10">
    <property type="entry name" value="Transferase(Phosphotransferase) domain 1"/>
    <property type="match status" value="1"/>
</dbReference>
<evidence type="ECO:0000256" key="15">
    <source>
        <dbReference type="ARBA" id="ARBA00023136"/>
    </source>
</evidence>
<feature type="compositionally biased region" description="Low complexity" evidence="19">
    <location>
        <begin position="679"/>
        <end position="691"/>
    </location>
</feature>
<dbReference type="OrthoDB" id="4062651at2759"/>
<evidence type="ECO:0000256" key="9">
    <source>
        <dbReference type="ARBA" id="ARBA00022729"/>
    </source>
</evidence>
<evidence type="ECO:0000259" key="21">
    <source>
        <dbReference type="PROSITE" id="PS50011"/>
    </source>
</evidence>
<dbReference type="PROSITE" id="PS00107">
    <property type="entry name" value="PROTEIN_KINASE_ATP"/>
    <property type="match status" value="1"/>
</dbReference>
<dbReference type="InterPro" id="IPR001220">
    <property type="entry name" value="Legume_lectin_dom"/>
</dbReference>
<dbReference type="FunFam" id="1.10.510.10:FF:000240">
    <property type="entry name" value="Lectin-domain containing receptor kinase A4.3"/>
    <property type="match status" value="1"/>
</dbReference>
<keyword evidence="17" id="KW-0325">Glycoprotein</keyword>
<dbReference type="AlphaFoldDB" id="A0A1U8B374"/>
<evidence type="ECO:0000256" key="13">
    <source>
        <dbReference type="ARBA" id="ARBA00022840"/>
    </source>
</evidence>
<evidence type="ECO:0000256" key="14">
    <source>
        <dbReference type="ARBA" id="ARBA00022989"/>
    </source>
</evidence>
<evidence type="ECO:0000256" key="17">
    <source>
        <dbReference type="ARBA" id="ARBA00023180"/>
    </source>
</evidence>
<keyword evidence="6" id="KW-0723">Serine/threonine-protein kinase</keyword>
<evidence type="ECO:0000256" key="18">
    <source>
        <dbReference type="PROSITE-ProRule" id="PRU10141"/>
    </source>
</evidence>
<evidence type="ECO:0000256" key="5">
    <source>
        <dbReference type="ARBA" id="ARBA00022475"/>
    </source>
</evidence>
<keyword evidence="8 20" id="KW-0812">Transmembrane</keyword>
<dbReference type="SMART" id="SM00220">
    <property type="entry name" value="S_TKc"/>
    <property type="match status" value="1"/>
</dbReference>
<gene>
    <name evidence="23" type="primary">LOC104609180</name>
</gene>
<dbReference type="Proteomes" id="UP000189703">
    <property type="component" value="Unplaced"/>
</dbReference>
<feature type="binding site" evidence="18">
    <location>
        <position position="408"/>
    </location>
    <ligand>
        <name>ATP</name>
        <dbReference type="ChEBI" id="CHEBI:30616"/>
    </ligand>
</feature>
<dbReference type="CDD" id="cd14066">
    <property type="entry name" value="STKc_IRAK"/>
    <property type="match status" value="1"/>
</dbReference>
<dbReference type="RefSeq" id="XP_010273724.1">
    <property type="nucleotide sequence ID" value="XM_010275422.2"/>
</dbReference>
<dbReference type="EC" id="2.7.11.1" evidence="4"/>
<dbReference type="GO" id="GO:0030246">
    <property type="term" value="F:carbohydrate binding"/>
    <property type="evidence" value="ECO:0007669"/>
    <property type="project" value="UniProtKB-KW"/>
</dbReference>
<keyword evidence="7" id="KW-0808">Transferase</keyword>
<accession>A0A1U8B374</accession>
<evidence type="ECO:0000313" key="23">
    <source>
        <dbReference type="RefSeq" id="XP_010273724.1"/>
    </source>
</evidence>
<dbReference type="OMA" id="HIGINIH"/>
<dbReference type="InterPro" id="IPR011009">
    <property type="entry name" value="Kinase-like_dom_sf"/>
</dbReference>
<comment type="similarity">
    <text evidence="3">In the C-terminal section; belongs to the protein kinase superfamily. Ser/Thr protein kinase family.</text>
</comment>
<keyword evidence="15 20" id="KW-0472">Membrane</keyword>
<evidence type="ECO:0000313" key="22">
    <source>
        <dbReference type="Proteomes" id="UP000189703"/>
    </source>
</evidence>
<dbReference type="PANTHER" id="PTHR27007">
    <property type="match status" value="1"/>
</dbReference>
<dbReference type="GO" id="GO:0005886">
    <property type="term" value="C:plasma membrane"/>
    <property type="evidence" value="ECO:0000318"/>
    <property type="project" value="GO_Central"/>
</dbReference>
<evidence type="ECO:0000256" key="6">
    <source>
        <dbReference type="ARBA" id="ARBA00022527"/>
    </source>
</evidence>
<evidence type="ECO:0000256" key="8">
    <source>
        <dbReference type="ARBA" id="ARBA00022692"/>
    </source>
</evidence>
<dbReference type="InterPro" id="IPR000719">
    <property type="entry name" value="Prot_kinase_dom"/>
</dbReference>
<sequence length="699" mass="77662">MALCYLRSLLLQAPKLRLVLFQFFFISFLLLIPSSGSLYFIFSGSDNKSRNILKLDGNASFNGNGVTLTVDQPSLGGRAAYKDLVRIWDKQTTNLADFTTRFMITIASTSNCTGDGFAFFLLTPSNDLAYQSEAGNCLGLVSNNRFAADGWCDNRTENQLIAVEFDTYYNTNWDPPYNHVGIDVHSVESVATASWNSTINNNGSTIDARITYNSSTHNLSVFLTYDKKPASSTPDLSHTIDMRDILPEWVLTGFSAATGGCTEQHELRYWEFNSSLEVEVSNSTVGKDGLKSTTGSNSTSTLRNGGANSTLLVGLLVGAGSLMGLLGMTWFIIRMKTKGDTEEMEDALFDDDSMNDEFEKGAGPKRFLFGELSRATNNFDAERKLGEGGFGGVYRGFLSDVNLEVAIKRVSKRSQQGIKEYMSEVKIISRLRHKNLVQLVGWCHQRNEFLLVYEFMTNGSLDSHLFGQKESLTWQLRYNIALGLASALLYLHEEWEQCVMHRDIKSSNVMLDSSFNAKLGDFGLARLVDHGQQAQTTVLAGTMGYMAPECVATGKSSKESDVYSFGIVALEIACGRRPVEPWLETNKVRLIEWVWELYGREMLVEGIDPRLTNMGFDEKQLECLMVVGLWCAHPDSNLRPSIKQAMQVLSFQAPLPNLPPKMPVPIYCVPQFSVRDSSNSSSDAVFSNNSSTASLLYPR</sequence>
<keyword evidence="16" id="KW-0675">Receptor</keyword>
<evidence type="ECO:0000256" key="20">
    <source>
        <dbReference type="SAM" id="Phobius"/>
    </source>
</evidence>
<comment type="similarity">
    <text evidence="2">In the N-terminal section; belongs to the leguminous lectin family.</text>
</comment>
<keyword evidence="22" id="KW-1185">Reference proteome</keyword>